<keyword evidence="2" id="KW-1185">Reference proteome</keyword>
<dbReference type="OrthoDB" id="3684496at2"/>
<comment type="caution">
    <text evidence="1">The sequence shown here is derived from an EMBL/GenBank/DDBJ whole genome shotgun (WGS) entry which is preliminary data.</text>
</comment>
<sequence>MIINKIQNTHFSENETVIVRLYIKKVENIKSMTIMILLMQFIPVLHCLLEFLRN</sequence>
<name>M2Q4N5_9FIRM</name>
<dbReference type="AlphaFoldDB" id="M2Q4N5"/>
<dbReference type="BioCyc" id="ECAT999415-HMP:GTTI-602-MONOMER"/>
<dbReference type="RefSeq" id="WP_004801846.1">
    <property type="nucleotide sequence ID" value="NZ_KB446647.1"/>
</dbReference>
<evidence type="ECO:0000313" key="1">
    <source>
        <dbReference type="EMBL" id="EMD17211.1"/>
    </source>
</evidence>
<accession>M2Q4N5</accession>
<protein>
    <submittedName>
        <fullName evidence="1">Uncharacterized protein</fullName>
    </submittedName>
</protein>
<reference evidence="1 2" key="1">
    <citation type="submission" date="2013-02" db="EMBL/GenBank/DDBJ databases">
        <title>The Genome Sequence of Lactobacillus catenaformis F0143.</title>
        <authorList>
            <consortium name="The Broad Institute Genome Sequencing Platform"/>
            <person name="Earl A."/>
            <person name="Ward D."/>
            <person name="Feldgarden M."/>
            <person name="Gevers D."/>
            <person name="Izard J."/>
            <person name="Blanton J.M."/>
            <person name="Mathney J."/>
            <person name="Dewhirst F.E."/>
            <person name="Young S.K."/>
            <person name="Zeng Q."/>
            <person name="Gargeya S."/>
            <person name="Fitzgerald M."/>
            <person name="Haas B."/>
            <person name="Abouelleil A."/>
            <person name="Alvarado L."/>
            <person name="Arachchi H.M."/>
            <person name="Berlin A."/>
            <person name="Chapman S.B."/>
            <person name="Gearin G."/>
            <person name="Goldberg J."/>
            <person name="Griggs A."/>
            <person name="Gujja S."/>
            <person name="Hansen M."/>
            <person name="Heiman D."/>
            <person name="Howarth C."/>
            <person name="Larimer J."/>
            <person name="Lui A."/>
            <person name="MacDonald P.J.P."/>
            <person name="McCowen C."/>
            <person name="Montmayeur A."/>
            <person name="Murphy C."/>
            <person name="Neiman D."/>
            <person name="Pearson M."/>
            <person name="Priest M."/>
            <person name="Roberts A."/>
            <person name="Saif S."/>
            <person name="Shea T."/>
            <person name="Sisk P."/>
            <person name="Stolte C."/>
            <person name="Sykes S."/>
            <person name="Wortman J."/>
            <person name="Nusbaum C."/>
            <person name="Birren B."/>
        </authorList>
    </citation>
    <scope>NUCLEOTIDE SEQUENCE [LARGE SCALE GENOMIC DNA]</scope>
    <source>
        <strain evidence="1 2">OT 569</strain>
    </source>
</reference>
<dbReference type="Proteomes" id="UP000011758">
    <property type="component" value="Unassembled WGS sequence"/>
</dbReference>
<gene>
    <name evidence="1" type="ORF">HMPREF9943_00582</name>
</gene>
<organism evidence="1 2">
    <name type="scientific">Eggerthia catenaformis OT 569 = DSM 20559</name>
    <dbReference type="NCBI Taxonomy" id="999415"/>
    <lineage>
        <taxon>Bacteria</taxon>
        <taxon>Bacillati</taxon>
        <taxon>Bacillota</taxon>
        <taxon>Erysipelotrichia</taxon>
        <taxon>Erysipelotrichales</taxon>
        <taxon>Coprobacillaceae</taxon>
        <taxon>Eggerthia</taxon>
    </lineage>
</organism>
<evidence type="ECO:0000313" key="2">
    <source>
        <dbReference type="Proteomes" id="UP000011758"/>
    </source>
</evidence>
<proteinExistence type="predicted"/>
<dbReference type="EMBL" id="AGEJ01000010">
    <property type="protein sequence ID" value="EMD17211.1"/>
    <property type="molecule type" value="Genomic_DNA"/>
</dbReference>